<gene>
    <name evidence="3" type="ORF">BRAFLDRAFT_71022</name>
</gene>
<dbReference type="eggNOG" id="KOG1840">
    <property type="taxonomic scope" value="Eukaryota"/>
</dbReference>
<dbReference type="SMART" id="SM00028">
    <property type="entry name" value="TPR"/>
    <property type="match status" value="14"/>
</dbReference>
<dbReference type="InParanoid" id="C3ZGR6"/>
<protein>
    <submittedName>
        <fullName evidence="3">Uncharacterized protein</fullName>
    </submittedName>
</protein>
<evidence type="ECO:0000256" key="1">
    <source>
        <dbReference type="PROSITE-ProRule" id="PRU00339"/>
    </source>
</evidence>
<name>C3ZGR6_BRAFL</name>
<dbReference type="InterPro" id="IPR011990">
    <property type="entry name" value="TPR-like_helical_dom_sf"/>
</dbReference>
<dbReference type="Gene3D" id="1.25.40.10">
    <property type="entry name" value="Tetratricopeptide repeat domain"/>
    <property type="match status" value="5"/>
</dbReference>
<dbReference type="EMBL" id="GG666620">
    <property type="protein sequence ID" value="EEN48292.1"/>
    <property type="molecule type" value="Genomic_DNA"/>
</dbReference>
<dbReference type="InterPro" id="IPR019734">
    <property type="entry name" value="TPR_rpt"/>
</dbReference>
<feature type="coiled-coil region" evidence="2">
    <location>
        <begin position="368"/>
        <end position="399"/>
    </location>
</feature>
<dbReference type="PANTHER" id="PTHR19959">
    <property type="entry name" value="KINESIN LIGHT CHAIN"/>
    <property type="match status" value="1"/>
</dbReference>
<dbReference type="Pfam" id="PF13424">
    <property type="entry name" value="TPR_12"/>
    <property type="match status" value="5"/>
</dbReference>
<accession>C3ZGR6</accession>
<proteinExistence type="predicted"/>
<organism>
    <name type="scientific">Branchiostoma floridae</name>
    <name type="common">Florida lancelet</name>
    <name type="synonym">Amphioxus</name>
    <dbReference type="NCBI Taxonomy" id="7739"/>
    <lineage>
        <taxon>Eukaryota</taxon>
        <taxon>Metazoa</taxon>
        <taxon>Chordata</taxon>
        <taxon>Cephalochordata</taxon>
        <taxon>Leptocardii</taxon>
        <taxon>Amphioxiformes</taxon>
        <taxon>Branchiostomatidae</taxon>
        <taxon>Branchiostoma</taxon>
    </lineage>
</organism>
<keyword evidence="2" id="KW-0175">Coiled coil</keyword>
<dbReference type="PROSITE" id="PS50005">
    <property type="entry name" value="TPR"/>
    <property type="match status" value="5"/>
</dbReference>
<feature type="repeat" description="TPR" evidence="1">
    <location>
        <begin position="998"/>
        <end position="1031"/>
    </location>
</feature>
<keyword evidence="1" id="KW-0802">TPR repeat</keyword>
<evidence type="ECO:0000313" key="3">
    <source>
        <dbReference type="EMBL" id="EEN48292.1"/>
    </source>
</evidence>
<feature type="repeat" description="TPR" evidence="1">
    <location>
        <begin position="1042"/>
        <end position="1075"/>
    </location>
</feature>
<evidence type="ECO:0000256" key="2">
    <source>
        <dbReference type="SAM" id="Coils"/>
    </source>
</evidence>
<reference evidence="3" key="1">
    <citation type="journal article" date="2008" name="Nature">
        <title>The amphioxus genome and the evolution of the chordate karyotype.</title>
        <authorList>
            <consortium name="US DOE Joint Genome Institute (JGI-PGF)"/>
            <person name="Putnam N.H."/>
            <person name="Butts T."/>
            <person name="Ferrier D.E.K."/>
            <person name="Furlong R.F."/>
            <person name="Hellsten U."/>
            <person name="Kawashima T."/>
            <person name="Robinson-Rechavi M."/>
            <person name="Shoguchi E."/>
            <person name="Terry A."/>
            <person name="Yu J.-K."/>
            <person name="Benito-Gutierrez E.L."/>
            <person name="Dubchak I."/>
            <person name="Garcia-Fernandez J."/>
            <person name="Gibson-Brown J.J."/>
            <person name="Grigoriev I.V."/>
            <person name="Horton A.C."/>
            <person name="de Jong P.J."/>
            <person name="Jurka J."/>
            <person name="Kapitonov V.V."/>
            <person name="Kohara Y."/>
            <person name="Kuroki Y."/>
            <person name="Lindquist E."/>
            <person name="Lucas S."/>
            <person name="Osoegawa K."/>
            <person name="Pennacchio L.A."/>
            <person name="Salamov A.A."/>
            <person name="Satou Y."/>
            <person name="Sauka-Spengler T."/>
            <person name="Schmutz J."/>
            <person name="Shin-I T."/>
            <person name="Toyoda A."/>
            <person name="Bronner-Fraser M."/>
            <person name="Fujiyama A."/>
            <person name="Holland L.Z."/>
            <person name="Holland P.W.H."/>
            <person name="Satoh N."/>
            <person name="Rokhsar D.S."/>
        </authorList>
    </citation>
    <scope>NUCLEOTIDE SEQUENCE [LARGE SCALE GENOMIC DNA]</scope>
    <source>
        <strain evidence="3">S238N-H82</strain>
        <tissue evidence="3">Testes</tissue>
    </source>
</reference>
<feature type="repeat" description="TPR" evidence="1">
    <location>
        <begin position="869"/>
        <end position="902"/>
    </location>
</feature>
<feature type="repeat" description="TPR" evidence="1">
    <location>
        <begin position="1086"/>
        <end position="1119"/>
    </location>
</feature>
<sequence length="1381" mass="156095">MTSLANKLEGLELCLKSQHDQEVGYGQALREAIIGEDLFSESEVLKSLGDLHLENGKRSKNPAEFDKAAALYAAALLRCTDADMGRTLEHRIGYMEKLSRQLLQGYTPQYQLSTNNMRVANNVLHVTEICDKLDRDIQTSHLSVEDIYTETLVTAMINSDMFLEIEVLKSLGDFYLKKGKETLDLSQFSKAAAIYKKALTKCEDPETKLTLEHRIKYTEKVMEAVRKQATPQKTSKAHQMGNVTRIDAIQDQSEISQYKHHLKEGDSCLDSADLNSAEQHFAAALKMVHVIDPTAQQYQTEVDTLCKLGDVYSKRGQETGDGGDFVKAAALYNAAIARSEDQILNGNIATAIKEVEMSFIKCVLDTGYKKSTDDTEKHKKQLKEMRDQIKLEMETIDQQLDPYVHDEDDPCHRTGNSILLEFAILVEEEREECLVYFRKLTHYLHLKVVNIGETILPALGIKSLNDFYSENPIDNWYYDSVTPRGFAFDGSMPKASKTPLGRQETLNKPPSELICTPNNMALILKNDVTIYLKEGYHLATILRNPCLIAGDQDLMDIYMAITEKILQADEAVDCLALSKHIEATTIWKTIEEIENQQMISPNNAHHLTVLTSISAELRLRTYIANGGQKENLSALASMETAAQSHALKPVFHVPNEKQLFRYYFTAVPLKQVLSKWSGDEFSLDLLPELYNNSPYVKGIMYHQLCKYTHAINCYSDVNKGHEDPSTNTYTLTEQLDSQVKLVHALHMGGHYLESITCNNMALQLFRSVPSHLVVQCYPYIAGLLLYLGSSRSALGDQKEAISCYEQALPVYRRIHGQTTAHVNTANLLNNMAGAWSHLGEHRKALGFFEEALQMYRTVHGESASHADIALALNNIGGTWTELCDYRKAISYHEQALQMQRSVYGQSSAHPHIAVSLNNLGDSWRQQCDYRKSLSYHEQALQMKRSIYGQTTKHPDIAISLNNLGLAWAALCDNRKAIRYLEQAQQMQRSVHTAHTEVSSSLTNLGGAWENLGDYRKAISYHEEALQMSRSKYGESTTHPDIAVALNMLGLAWYRLDDYRKAFSYFQQALKMHKSIHGQTVAHPHIAMSLTNMGLVWEKLGDYVKAISYQEQALQMLRRIYGHTTAHHEIAISLNNLATAWICLCNDANAISFLEEALQMYRQIYDQTAHPDIAITLFNLGTAWEHLDQLDKASSCYEEALQMNRSIFGQHTALPHTALLLLCLGSALDFLGQHKKAISYLEQALQMFRSIHGQKSAHHKIAFSLSRLGYAWYQLSDHKKANSLCQEALAMAKLCPQENPNTIRTMHTIQTWTVDLPYMRTSTMEGSRSQRKQLVNRSLASFVDTWRLQTVQAVLISLFCTERIALDACSKKVKQKCEIYLL</sequence>
<feature type="repeat" description="TPR" evidence="1">
    <location>
        <begin position="1173"/>
        <end position="1206"/>
    </location>
</feature>
<dbReference type="SUPFAM" id="SSF48452">
    <property type="entry name" value="TPR-like"/>
    <property type="match status" value="4"/>
</dbReference>
<dbReference type="PANTHER" id="PTHR19959:SF119">
    <property type="entry name" value="FUNGAL LIPASE-LIKE DOMAIN-CONTAINING PROTEIN"/>
    <property type="match status" value="1"/>
</dbReference>